<gene>
    <name evidence="1" type="ORF">FH972_019646</name>
</gene>
<dbReference type="Proteomes" id="UP000327013">
    <property type="component" value="Chromosome 8"/>
</dbReference>
<protein>
    <submittedName>
        <fullName evidence="1">Uncharacterized protein</fullName>
    </submittedName>
</protein>
<proteinExistence type="predicted"/>
<name>A0A5N6RU99_9ROSI</name>
<keyword evidence="2" id="KW-1185">Reference proteome</keyword>
<organism evidence="1 2">
    <name type="scientific">Carpinus fangiana</name>
    <dbReference type="NCBI Taxonomy" id="176857"/>
    <lineage>
        <taxon>Eukaryota</taxon>
        <taxon>Viridiplantae</taxon>
        <taxon>Streptophyta</taxon>
        <taxon>Embryophyta</taxon>
        <taxon>Tracheophyta</taxon>
        <taxon>Spermatophyta</taxon>
        <taxon>Magnoliopsida</taxon>
        <taxon>eudicotyledons</taxon>
        <taxon>Gunneridae</taxon>
        <taxon>Pentapetalae</taxon>
        <taxon>rosids</taxon>
        <taxon>fabids</taxon>
        <taxon>Fagales</taxon>
        <taxon>Betulaceae</taxon>
        <taxon>Carpinus</taxon>
    </lineage>
</organism>
<accession>A0A5N6RU99</accession>
<evidence type="ECO:0000313" key="1">
    <source>
        <dbReference type="EMBL" id="KAE8124793.1"/>
    </source>
</evidence>
<evidence type="ECO:0000313" key="2">
    <source>
        <dbReference type="Proteomes" id="UP000327013"/>
    </source>
</evidence>
<dbReference type="EMBL" id="CM017328">
    <property type="protein sequence ID" value="KAE8124793.1"/>
    <property type="molecule type" value="Genomic_DNA"/>
</dbReference>
<sequence length="83" mass="9308">MANRPSSSNCNFVSVIGFFLGNVSPVKRGLDDKTEGVDEGVHKLGLLGDEQRVAEFFKEEGEVELDREVPLWMDERLRREGIG</sequence>
<dbReference type="AlphaFoldDB" id="A0A5N6RU99"/>
<reference evidence="1 2" key="1">
    <citation type="submission" date="2019-06" db="EMBL/GenBank/DDBJ databases">
        <title>A chromosomal-level reference genome of Carpinus fangiana (Coryloideae, Betulaceae).</title>
        <authorList>
            <person name="Yang X."/>
            <person name="Wang Z."/>
            <person name="Zhang L."/>
            <person name="Hao G."/>
            <person name="Liu J."/>
            <person name="Yang Y."/>
        </authorList>
    </citation>
    <scope>NUCLEOTIDE SEQUENCE [LARGE SCALE GENOMIC DNA]</scope>
    <source>
        <strain evidence="1">Cfa_2016G</strain>
        <tissue evidence="1">Leaf</tissue>
    </source>
</reference>